<dbReference type="GO" id="GO:0006313">
    <property type="term" value="P:DNA transposition"/>
    <property type="evidence" value="ECO:0007669"/>
    <property type="project" value="InterPro"/>
</dbReference>
<dbReference type="Pfam" id="PF01498">
    <property type="entry name" value="HTH_Tnp_Tc3_2"/>
    <property type="match status" value="1"/>
</dbReference>
<dbReference type="GO" id="GO:0003677">
    <property type="term" value="F:DNA binding"/>
    <property type="evidence" value="ECO:0007669"/>
    <property type="project" value="InterPro"/>
</dbReference>
<evidence type="ECO:0000313" key="3">
    <source>
        <dbReference type="Proteomes" id="UP000192501"/>
    </source>
</evidence>
<dbReference type="AlphaFoldDB" id="A0A1X0QJN6"/>
<evidence type="ECO:0000313" key="2">
    <source>
        <dbReference type="EMBL" id="ORE00001.1"/>
    </source>
</evidence>
<proteinExistence type="predicted"/>
<sequence length="126" mass="15089">MKQFIKNLHNMNLFVSSREIIQRLNKEFNLKVSRPTILRFLSSLIFMTNLALKKLLLRPVNIKKRFEICKIFTGMKDETFKRIIFSDEVKINLFTSNGVRYVRYYIKERHNSKNIVPAVKHEKDVL</sequence>
<organism evidence="2 3">
    <name type="scientific">Hepatospora eriocheir</name>
    <dbReference type="NCBI Taxonomy" id="1081669"/>
    <lineage>
        <taxon>Eukaryota</taxon>
        <taxon>Fungi</taxon>
        <taxon>Fungi incertae sedis</taxon>
        <taxon>Microsporidia</taxon>
        <taxon>Hepatosporidae</taxon>
        <taxon>Hepatospora</taxon>
    </lineage>
</organism>
<dbReference type="InterPro" id="IPR036397">
    <property type="entry name" value="RNaseH_sf"/>
</dbReference>
<dbReference type="EMBL" id="LTAI01000079">
    <property type="protein sequence ID" value="ORE00001.1"/>
    <property type="molecule type" value="Genomic_DNA"/>
</dbReference>
<name>A0A1X0QJN6_9MICR</name>
<dbReference type="GO" id="GO:0015074">
    <property type="term" value="P:DNA integration"/>
    <property type="evidence" value="ECO:0007669"/>
    <property type="project" value="InterPro"/>
</dbReference>
<accession>A0A1X0QJN6</accession>
<comment type="caution">
    <text evidence="2">The sequence shown here is derived from an EMBL/GenBank/DDBJ whole genome shotgun (WGS) entry which is preliminary data.</text>
</comment>
<evidence type="ECO:0000259" key="1">
    <source>
        <dbReference type="Pfam" id="PF01498"/>
    </source>
</evidence>
<protein>
    <recommendedName>
        <fullName evidence="1">Transposase Tc1-like domain-containing protein</fullName>
    </recommendedName>
</protein>
<dbReference type="Proteomes" id="UP000192501">
    <property type="component" value="Unassembled WGS sequence"/>
</dbReference>
<dbReference type="VEuPathDB" id="MicrosporidiaDB:A0H76_2512"/>
<dbReference type="InterPro" id="IPR002492">
    <property type="entry name" value="Transposase_Tc1-like"/>
</dbReference>
<reference evidence="2 3" key="1">
    <citation type="journal article" date="2017" name="Environ. Microbiol.">
        <title>Decay of the glycolytic pathway and adaptation to intranuclear parasitism within Enterocytozoonidae microsporidia.</title>
        <authorList>
            <person name="Wiredu Boakye D."/>
            <person name="Jaroenlak P."/>
            <person name="Prachumwat A."/>
            <person name="Williams T.A."/>
            <person name="Bateman K.S."/>
            <person name="Itsathitphaisarn O."/>
            <person name="Sritunyalucksana K."/>
            <person name="Paszkiewicz K.H."/>
            <person name="Moore K.A."/>
            <person name="Stentiford G.D."/>
            <person name="Williams B.A."/>
        </authorList>
    </citation>
    <scope>NUCLEOTIDE SEQUENCE [LARGE SCALE GENOMIC DNA]</scope>
    <source>
        <strain evidence="3">canceri</strain>
    </source>
</reference>
<dbReference type="Gene3D" id="3.30.420.10">
    <property type="entry name" value="Ribonuclease H-like superfamily/Ribonuclease H"/>
    <property type="match status" value="1"/>
</dbReference>
<feature type="domain" description="Transposase Tc1-like" evidence="1">
    <location>
        <begin position="14"/>
        <end position="70"/>
    </location>
</feature>
<gene>
    <name evidence="2" type="ORF">A0H76_2512</name>
</gene>
<dbReference type="VEuPathDB" id="MicrosporidiaDB:HERIO_2070"/>